<dbReference type="AlphaFoldDB" id="A0AAE4Q1W9"/>
<dbReference type="Proteomes" id="UP001187859">
    <property type="component" value="Unassembled WGS sequence"/>
</dbReference>
<organism evidence="2 3">
    <name type="scientific">Shewanella xiamenensis</name>
    <dbReference type="NCBI Taxonomy" id="332186"/>
    <lineage>
        <taxon>Bacteria</taxon>
        <taxon>Pseudomonadati</taxon>
        <taxon>Pseudomonadota</taxon>
        <taxon>Gammaproteobacteria</taxon>
        <taxon>Alteromonadales</taxon>
        <taxon>Shewanellaceae</taxon>
        <taxon>Shewanella</taxon>
    </lineage>
</organism>
<dbReference type="EMBL" id="JASGOQ010000001">
    <property type="protein sequence ID" value="MDV5392248.1"/>
    <property type="molecule type" value="Genomic_DNA"/>
</dbReference>
<accession>A0AAE4Q1W9</accession>
<evidence type="ECO:0000313" key="3">
    <source>
        <dbReference type="Proteomes" id="UP001187859"/>
    </source>
</evidence>
<reference evidence="2" key="1">
    <citation type="submission" date="2023-05" db="EMBL/GenBank/DDBJ databases">
        <title>Colonisation of extended spectrum b-lactamase- and carbapenemase-producing bacteria on hospital surfaces from low- and middle-income countries.</title>
        <authorList>
            <person name="Nieto-Rosado M."/>
            <person name="Sands K."/>
            <person name="Iregbu K."/>
            <person name="Zahra R."/>
            <person name="Mazarati J.B."/>
            <person name="Mehtar S."/>
            <person name="Barnards-Group B."/>
            <person name="Walsh T.R."/>
        </authorList>
    </citation>
    <scope>NUCLEOTIDE SEQUENCE</scope>
    <source>
        <strain evidence="2">PP-E493</strain>
    </source>
</reference>
<feature type="chain" id="PRO_5041968014" evidence="1">
    <location>
        <begin position="20"/>
        <end position="69"/>
    </location>
</feature>
<dbReference type="RefSeq" id="WP_317520573.1">
    <property type="nucleotide sequence ID" value="NZ_JASGOQ010000001.1"/>
</dbReference>
<feature type="signal peptide" evidence="1">
    <location>
        <begin position="1"/>
        <end position="19"/>
    </location>
</feature>
<comment type="caution">
    <text evidence="2">The sequence shown here is derived from an EMBL/GenBank/DDBJ whole genome shotgun (WGS) entry which is preliminary data.</text>
</comment>
<name>A0AAE4Q1W9_9GAMM</name>
<gene>
    <name evidence="2" type="ORF">QM089_18815</name>
</gene>
<sequence length="69" mass="7870">MRWIVVCLTLCLFTPVSFANEDASEPNVKKSKNNICHDKSSRSYKRTKTYTPYETIEECLASGGRLPIK</sequence>
<protein>
    <submittedName>
        <fullName evidence="2">Uncharacterized protein</fullName>
    </submittedName>
</protein>
<proteinExistence type="predicted"/>
<evidence type="ECO:0000313" key="2">
    <source>
        <dbReference type="EMBL" id="MDV5392248.1"/>
    </source>
</evidence>
<evidence type="ECO:0000256" key="1">
    <source>
        <dbReference type="SAM" id="SignalP"/>
    </source>
</evidence>
<keyword evidence="1" id="KW-0732">Signal</keyword>